<dbReference type="RefSeq" id="WP_141163497.1">
    <property type="nucleotide sequence ID" value="NZ_VHQG01000002.1"/>
</dbReference>
<keyword evidence="4" id="KW-1185">Reference proteome</keyword>
<proteinExistence type="predicted"/>
<keyword evidence="1" id="KW-0175">Coiled coil</keyword>
<dbReference type="AlphaFoldDB" id="A0A506XTV6"/>
<evidence type="ECO:0000313" key="3">
    <source>
        <dbReference type="EMBL" id="TPW76141.1"/>
    </source>
</evidence>
<comment type="caution">
    <text evidence="3">The sequence shown here is derived from an EMBL/GenBank/DDBJ whole genome shotgun (WGS) entry which is preliminary data.</text>
</comment>
<reference evidence="3 4" key="1">
    <citation type="submission" date="2019-06" db="EMBL/GenBank/DDBJ databases">
        <authorList>
            <person name="Li F."/>
        </authorList>
    </citation>
    <scope>NUCLEOTIDE SEQUENCE [LARGE SCALE GENOMIC DNA]</scope>
    <source>
        <strain evidence="3 4">10F1D-1</strain>
    </source>
</reference>
<evidence type="ECO:0000313" key="4">
    <source>
        <dbReference type="Proteomes" id="UP000316252"/>
    </source>
</evidence>
<feature type="coiled-coil region" evidence="1">
    <location>
        <begin position="44"/>
        <end position="157"/>
    </location>
</feature>
<dbReference type="InterPro" id="IPR056003">
    <property type="entry name" value="CT398_CC_hairpin"/>
</dbReference>
<accession>A0A506XTV6</accession>
<evidence type="ECO:0000259" key="2">
    <source>
        <dbReference type="Pfam" id="PF24481"/>
    </source>
</evidence>
<dbReference type="Pfam" id="PF24481">
    <property type="entry name" value="CT398_CC"/>
    <property type="match status" value="1"/>
</dbReference>
<dbReference type="Proteomes" id="UP000316252">
    <property type="component" value="Unassembled WGS sequence"/>
</dbReference>
<gene>
    <name evidence="3" type="ORF">FJ657_10030</name>
</gene>
<dbReference type="Gene3D" id="1.10.287.1490">
    <property type="match status" value="1"/>
</dbReference>
<sequence>MKAAPADQALLLELQELDTRIHRVSVQLAKLPEQEELRAIAEGRDVLRQELAQKNGALEDAQTELKRTEADVAVVDARIARDGDRLQASTSVKDIQGLEQELAALQKRKSDLEDIELAVMETIEERAAEVEKTRAGLADLEQRSADAQARLAGAQESLRSDGIAAETARGGLLPRIPADLLALYEKQRARYGIGASLLQRGVSVAAGVALNASDLTAVRAAAADDVLLCPESQAILVRTDESGL</sequence>
<dbReference type="EMBL" id="VHQG01000002">
    <property type="protein sequence ID" value="TPW76141.1"/>
    <property type="molecule type" value="Genomic_DNA"/>
</dbReference>
<feature type="domain" description="CT398-like coiled coil hairpin" evidence="2">
    <location>
        <begin position="14"/>
        <end position="192"/>
    </location>
</feature>
<evidence type="ECO:0000256" key="1">
    <source>
        <dbReference type="SAM" id="Coils"/>
    </source>
</evidence>
<organism evidence="3 4">
    <name type="scientific">Schumannella soli</name>
    <dbReference type="NCBI Taxonomy" id="2590779"/>
    <lineage>
        <taxon>Bacteria</taxon>
        <taxon>Bacillati</taxon>
        <taxon>Actinomycetota</taxon>
        <taxon>Actinomycetes</taxon>
        <taxon>Micrococcales</taxon>
        <taxon>Microbacteriaceae</taxon>
        <taxon>Schumannella</taxon>
    </lineage>
</organism>
<dbReference type="OrthoDB" id="9784388at2"/>
<name>A0A506XTV6_9MICO</name>
<protein>
    <recommendedName>
        <fullName evidence="2">CT398-like coiled coil hairpin domain-containing protein</fullName>
    </recommendedName>
</protein>